<dbReference type="Pfam" id="PF07999">
    <property type="entry name" value="RHSP"/>
    <property type="match status" value="1"/>
</dbReference>
<evidence type="ECO:0000259" key="1">
    <source>
        <dbReference type="Pfam" id="PF07999"/>
    </source>
</evidence>
<dbReference type="VEuPathDB" id="TriTrypDB:C4B63_42g270"/>
<name>A0A2V2US18_TRYCR</name>
<dbReference type="Proteomes" id="UP000246078">
    <property type="component" value="Unassembled WGS sequence"/>
</dbReference>
<dbReference type="VEuPathDB" id="TriTrypDB:ECC02_006364"/>
<organism evidence="2 3">
    <name type="scientific">Trypanosoma cruzi</name>
    <dbReference type="NCBI Taxonomy" id="5693"/>
    <lineage>
        <taxon>Eukaryota</taxon>
        <taxon>Discoba</taxon>
        <taxon>Euglenozoa</taxon>
        <taxon>Kinetoplastea</taxon>
        <taxon>Metakinetoplastina</taxon>
        <taxon>Trypanosomatida</taxon>
        <taxon>Trypanosomatidae</taxon>
        <taxon>Trypanosoma</taxon>
        <taxon>Schizotrypanum</taxon>
    </lineage>
</organism>
<evidence type="ECO:0000313" key="2">
    <source>
        <dbReference type="EMBL" id="PWU86854.1"/>
    </source>
</evidence>
<reference evidence="2 3" key="1">
    <citation type="journal article" date="2018" name="Microb. Genom.">
        <title>Expanding an expanded genome: long-read sequencing of Trypanosoma cruzi.</title>
        <authorList>
            <person name="Berna L."/>
            <person name="Rodriguez M."/>
            <person name="Chiribao M.L."/>
            <person name="Parodi-Talice A."/>
            <person name="Pita S."/>
            <person name="Rijo G."/>
            <person name="Alvarez-Valin F."/>
            <person name="Robello C."/>
        </authorList>
    </citation>
    <scope>NUCLEOTIDE SEQUENCE [LARGE SCALE GENOMIC DNA]</scope>
    <source>
        <strain evidence="2 3">TCC</strain>
    </source>
</reference>
<dbReference type="InterPro" id="IPR046836">
    <property type="entry name" value="RHS_C"/>
</dbReference>
<accession>A0A2V2US18</accession>
<sequence length="163" mass="18461">MPVCTSSTNCCTAMRSSSQWLRTLLGTEHFCLAKSQKRCQCTWVRPVSSVLVDGLPDRGFKGYIIYDVALACRQPAAGLPCKGWGHDCGDTTKQKQLLFVGKSKREWKEFIINCLEENNVKAMCAWIERNQIPQKQAKYWKEVNGCMNKVGPNSPLHFWQTGI</sequence>
<evidence type="ECO:0000313" key="3">
    <source>
        <dbReference type="Proteomes" id="UP000246078"/>
    </source>
</evidence>
<feature type="domain" description="Retrotransposon hot spot protein,C-terminal" evidence="1">
    <location>
        <begin position="52"/>
        <end position="152"/>
    </location>
</feature>
<comment type="caution">
    <text evidence="2">The sequence shown here is derived from an EMBL/GenBank/DDBJ whole genome shotgun (WGS) entry which is preliminary data.</text>
</comment>
<gene>
    <name evidence="2" type="ORF">C3747_516g6</name>
</gene>
<proteinExistence type="predicted"/>
<dbReference type="VEuPathDB" id="TriTrypDB:C3747_516g6"/>
<protein>
    <submittedName>
        <fullName evidence="2">Putative retrotransposon hot spot protein (RHS)</fullName>
    </submittedName>
</protein>
<dbReference type="AlphaFoldDB" id="A0A2V2US18"/>
<dbReference type="VEuPathDB" id="TriTrypDB:TcG_12837"/>
<dbReference type="EMBL" id="PRFC01000516">
    <property type="protein sequence ID" value="PWU86854.1"/>
    <property type="molecule type" value="Genomic_DNA"/>
</dbReference>